<reference evidence="4" key="1">
    <citation type="journal article" date="2021" name="PeerJ">
        <title>Extensive microbial diversity within the chicken gut microbiome revealed by metagenomics and culture.</title>
        <authorList>
            <person name="Gilroy R."/>
            <person name="Ravi A."/>
            <person name="Getino M."/>
            <person name="Pursley I."/>
            <person name="Horton D.L."/>
            <person name="Alikhan N.F."/>
            <person name="Baker D."/>
            <person name="Gharbi K."/>
            <person name="Hall N."/>
            <person name="Watson M."/>
            <person name="Adriaenssens E.M."/>
            <person name="Foster-Nyarko E."/>
            <person name="Jarju S."/>
            <person name="Secka A."/>
            <person name="Antonio M."/>
            <person name="Oren A."/>
            <person name="Chaudhuri R.R."/>
            <person name="La Ragione R."/>
            <person name="Hildebrand F."/>
            <person name="Pallen M.J."/>
        </authorList>
    </citation>
    <scope>NUCLEOTIDE SEQUENCE</scope>
    <source>
        <strain evidence="4">USAMLcec4-12693</strain>
    </source>
</reference>
<keyword evidence="2" id="KW-0547">Nucleotide-binding</keyword>
<dbReference type="PANTHER" id="PTHR13504">
    <property type="entry name" value="FIDO DOMAIN-CONTAINING PROTEIN DDB_G0283145"/>
    <property type="match status" value="1"/>
</dbReference>
<accession>A0A9D2VVC2</accession>
<evidence type="ECO:0000313" key="4">
    <source>
        <dbReference type="EMBL" id="HJH48875.1"/>
    </source>
</evidence>
<dbReference type="InterPro" id="IPR003812">
    <property type="entry name" value="Fido"/>
</dbReference>
<dbReference type="RefSeq" id="WP_277271512.1">
    <property type="nucleotide sequence ID" value="NZ_DYXE01000011.1"/>
</dbReference>
<name>A0A9D2VVC2_9FIRM</name>
<evidence type="ECO:0000256" key="2">
    <source>
        <dbReference type="PIRSR" id="PIRSR640198-2"/>
    </source>
</evidence>
<dbReference type="InterPro" id="IPR036597">
    <property type="entry name" value="Fido-like_dom_sf"/>
</dbReference>
<gene>
    <name evidence="4" type="ORF">K8V39_01260</name>
</gene>
<feature type="binding site" evidence="2">
    <location>
        <begin position="201"/>
        <end position="208"/>
    </location>
    <ligand>
        <name>ATP</name>
        <dbReference type="ChEBI" id="CHEBI:30616"/>
    </ligand>
</feature>
<feature type="active site" evidence="1">
    <location>
        <position position="197"/>
    </location>
</feature>
<feature type="domain" description="Fido" evidence="3">
    <location>
        <begin position="108"/>
        <end position="266"/>
    </location>
</feature>
<dbReference type="EMBL" id="DYXE01000011">
    <property type="protein sequence ID" value="HJH48875.1"/>
    <property type="molecule type" value="Genomic_DNA"/>
</dbReference>
<dbReference type="Proteomes" id="UP000813420">
    <property type="component" value="Unassembled WGS sequence"/>
</dbReference>
<proteinExistence type="predicted"/>
<reference evidence="4" key="2">
    <citation type="submission" date="2021-09" db="EMBL/GenBank/DDBJ databases">
        <authorList>
            <person name="Gilroy R."/>
        </authorList>
    </citation>
    <scope>NUCLEOTIDE SEQUENCE</scope>
    <source>
        <strain evidence="4">USAMLcec4-12693</strain>
    </source>
</reference>
<comment type="caution">
    <text evidence="4">The sequence shown here is derived from an EMBL/GenBank/DDBJ whole genome shotgun (WGS) entry which is preliminary data.</text>
</comment>
<evidence type="ECO:0000256" key="1">
    <source>
        <dbReference type="PIRSR" id="PIRSR640198-1"/>
    </source>
</evidence>
<dbReference type="InterPro" id="IPR040198">
    <property type="entry name" value="Fido_containing"/>
</dbReference>
<feature type="binding site" evidence="2">
    <location>
        <begin position="239"/>
        <end position="240"/>
    </location>
    <ligand>
        <name>ATP</name>
        <dbReference type="ChEBI" id="CHEBI:30616"/>
    </ligand>
</feature>
<protein>
    <submittedName>
        <fullName evidence="4">Fic family protein</fullName>
    </submittedName>
</protein>
<dbReference type="InterPro" id="IPR036388">
    <property type="entry name" value="WH-like_DNA-bd_sf"/>
</dbReference>
<sequence length="350" mass="40492">MRSFDYSVLKNKTWDNEILGLVAQIHEYKGRQELYLRQKPEELDRLVEIAKIQSTEASNEIEGIRTTNTRLKQLVADKTVPRNRDEEEIMGYRDVLNTIHENYEYIPIRANYILQLHRDLFRYSEKGIGGHFKNTQNYISATDSEGNEFVLFTPVTPYETPPAVDAICESYNRVIDTQEIDALLLTPVFIHDFLCIHPFNDGNGRMSRLLTTLLLYKCGYVIGKYISLESKIAKNKNLYYDALEACQRGWYENQEDPAPFIKYLLRTILAAYRDFEDRVDLVSEKLPAVEVVRRAVYGKIGKFTKRDIMELCPTIGKTSVENSIKQLVDRGVLVKHGSGRSTYYTRSDAE</sequence>
<dbReference type="Gene3D" id="1.10.10.10">
    <property type="entry name" value="Winged helix-like DNA-binding domain superfamily/Winged helix DNA-binding domain"/>
    <property type="match status" value="1"/>
</dbReference>
<organism evidence="4 5">
    <name type="scientific">Merdimonas faecis</name>
    <dbReference type="NCBI Taxonomy" id="1653435"/>
    <lineage>
        <taxon>Bacteria</taxon>
        <taxon>Bacillati</taxon>
        <taxon>Bacillota</taxon>
        <taxon>Clostridia</taxon>
        <taxon>Lachnospirales</taxon>
        <taxon>Lachnospiraceae</taxon>
        <taxon>Merdimonas</taxon>
    </lineage>
</organism>
<dbReference type="GO" id="GO:0005524">
    <property type="term" value="F:ATP binding"/>
    <property type="evidence" value="ECO:0007669"/>
    <property type="project" value="UniProtKB-KW"/>
</dbReference>
<dbReference type="PANTHER" id="PTHR13504:SF38">
    <property type="entry name" value="FIDO DOMAIN-CONTAINING PROTEIN"/>
    <property type="match status" value="1"/>
</dbReference>
<dbReference type="PROSITE" id="PS51459">
    <property type="entry name" value="FIDO"/>
    <property type="match status" value="1"/>
</dbReference>
<keyword evidence="2" id="KW-0067">ATP-binding</keyword>
<dbReference type="Gene3D" id="1.10.3290.10">
    <property type="entry name" value="Fido-like domain"/>
    <property type="match status" value="1"/>
</dbReference>
<dbReference type="AlphaFoldDB" id="A0A9D2VVC2"/>
<dbReference type="Pfam" id="PF02661">
    <property type="entry name" value="Fic"/>
    <property type="match status" value="1"/>
</dbReference>
<evidence type="ECO:0000313" key="5">
    <source>
        <dbReference type="Proteomes" id="UP000813420"/>
    </source>
</evidence>
<dbReference type="SUPFAM" id="SSF140931">
    <property type="entry name" value="Fic-like"/>
    <property type="match status" value="1"/>
</dbReference>
<evidence type="ECO:0000259" key="3">
    <source>
        <dbReference type="PROSITE" id="PS51459"/>
    </source>
</evidence>